<dbReference type="FunFam" id="3.30.160.60:FF:000446">
    <property type="entry name" value="Zinc finger protein"/>
    <property type="match status" value="1"/>
</dbReference>
<evidence type="ECO:0000256" key="6">
    <source>
        <dbReference type="ARBA" id="ARBA00022833"/>
    </source>
</evidence>
<name>A0AAY4AD82_9TELE</name>
<evidence type="ECO:0000256" key="3">
    <source>
        <dbReference type="ARBA" id="ARBA00022723"/>
    </source>
</evidence>
<keyword evidence="9" id="KW-0539">Nucleus</keyword>
<dbReference type="Ensembl" id="ENSDCDT00010006246.1">
    <property type="protein sequence ID" value="ENSDCDP00010006035.1"/>
    <property type="gene ID" value="ENSDCDG00010002633.1"/>
</dbReference>
<comment type="subcellular location">
    <subcellularLocation>
        <location evidence="1">Nucleus</location>
    </subcellularLocation>
</comment>
<evidence type="ECO:0000256" key="8">
    <source>
        <dbReference type="ARBA" id="ARBA00023163"/>
    </source>
</evidence>
<evidence type="ECO:0000256" key="1">
    <source>
        <dbReference type="ARBA" id="ARBA00004123"/>
    </source>
</evidence>
<evidence type="ECO:0000256" key="11">
    <source>
        <dbReference type="SAM" id="MobiDB-lite"/>
    </source>
</evidence>
<sequence length="397" mass="45499">MDPSLSLLPADLRSVDQSSTHVKPEISPDTITSLNCSKILEPTGIVVKKESDDEEYSEHESNFTDQRYKEESEEKLHQFNKYDDSLKIPEILQRNNSKEKSCQLEECGKSFTQASDFKTHKRTHTGEKPYQCVQCGKCFTRPSHLKTHKRTHTGEKPYQCVQCGKSFTQASNLKIHKITHTGETPYQCVQCGMSCLHASHLKIHKRTHTGEKPYQCVQCGKRFARASHLKRHKSTHTANTYQCTLCSKWFRTLDQLKHHQHLHSEEKANKSTEKKLKKSDIITPVNLVETMEVTVKDEKRDLVDVIHSGLKMDPSLSLLPADLRSVDQSSTHVKPEISPDTITSLNCSKILEPTRIDVKKELDDEEYSGEWSQKDWRGCAKDWHRSLVWVGLLLIGH</sequence>
<protein>
    <recommendedName>
        <fullName evidence="12">C2H2-type domain-containing protein</fullName>
    </recommendedName>
</protein>
<keyword evidence="4" id="KW-0677">Repeat</keyword>
<keyword evidence="6" id="KW-0862">Zinc</keyword>
<dbReference type="PANTHER" id="PTHR24394">
    <property type="entry name" value="ZINC FINGER PROTEIN"/>
    <property type="match status" value="1"/>
</dbReference>
<feature type="domain" description="C2H2-type" evidence="12">
    <location>
        <begin position="214"/>
        <end position="241"/>
    </location>
</feature>
<dbReference type="Pfam" id="PF00096">
    <property type="entry name" value="zf-C2H2"/>
    <property type="match status" value="4"/>
</dbReference>
<dbReference type="PROSITE" id="PS50157">
    <property type="entry name" value="ZINC_FINGER_C2H2_2"/>
    <property type="match status" value="6"/>
</dbReference>
<dbReference type="GO" id="GO:0005634">
    <property type="term" value="C:nucleus"/>
    <property type="evidence" value="ECO:0007669"/>
    <property type="project" value="UniProtKB-SubCell"/>
</dbReference>
<proteinExistence type="inferred from homology"/>
<dbReference type="Gene3D" id="3.30.160.60">
    <property type="entry name" value="Classic Zinc Finger"/>
    <property type="match status" value="6"/>
</dbReference>
<feature type="region of interest" description="Disordered" evidence="11">
    <location>
        <begin position="48"/>
        <end position="69"/>
    </location>
</feature>
<dbReference type="Proteomes" id="UP000694580">
    <property type="component" value="Chromosome 3"/>
</dbReference>
<dbReference type="GO" id="GO:0003677">
    <property type="term" value="F:DNA binding"/>
    <property type="evidence" value="ECO:0007669"/>
    <property type="project" value="UniProtKB-KW"/>
</dbReference>
<feature type="domain" description="C2H2-type" evidence="12">
    <location>
        <begin position="158"/>
        <end position="185"/>
    </location>
</feature>
<dbReference type="InterPro" id="IPR036236">
    <property type="entry name" value="Znf_C2H2_sf"/>
</dbReference>
<dbReference type="FunFam" id="3.30.160.60:FF:001498">
    <property type="entry name" value="Zinc finger protein 404"/>
    <property type="match status" value="1"/>
</dbReference>
<feature type="domain" description="C2H2-type" evidence="12">
    <location>
        <begin position="186"/>
        <end position="213"/>
    </location>
</feature>
<evidence type="ECO:0000256" key="10">
    <source>
        <dbReference type="PROSITE-ProRule" id="PRU00042"/>
    </source>
</evidence>
<reference evidence="13 14" key="1">
    <citation type="submission" date="2020-06" db="EMBL/GenBank/DDBJ databases">
        <authorList>
            <consortium name="Wellcome Sanger Institute Data Sharing"/>
        </authorList>
    </citation>
    <scope>NUCLEOTIDE SEQUENCE [LARGE SCALE GENOMIC DNA]</scope>
</reference>
<dbReference type="FunFam" id="3.30.160.60:FF:002005">
    <property type="entry name" value="Zinc finger protein 200"/>
    <property type="match status" value="1"/>
</dbReference>
<dbReference type="PROSITE" id="PS00028">
    <property type="entry name" value="ZINC_FINGER_C2H2_1"/>
    <property type="match status" value="6"/>
</dbReference>
<feature type="region of interest" description="Disordered" evidence="11">
    <location>
        <begin position="1"/>
        <end position="27"/>
    </location>
</feature>
<evidence type="ECO:0000256" key="5">
    <source>
        <dbReference type="ARBA" id="ARBA00022771"/>
    </source>
</evidence>
<dbReference type="SMART" id="SM00355">
    <property type="entry name" value="ZnF_C2H2"/>
    <property type="match status" value="6"/>
</dbReference>
<keyword evidence="14" id="KW-1185">Reference proteome</keyword>
<evidence type="ECO:0000313" key="13">
    <source>
        <dbReference type="Ensembl" id="ENSDCDP00010006035.1"/>
    </source>
</evidence>
<dbReference type="AlphaFoldDB" id="A0AAY4AD82"/>
<dbReference type="GO" id="GO:0008270">
    <property type="term" value="F:zinc ion binding"/>
    <property type="evidence" value="ECO:0007669"/>
    <property type="project" value="UniProtKB-KW"/>
</dbReference>
<accession>A0AAY4AD82</accession>
<feature type="domain" description="C2H2-type" evidence="12">
    <location>
        <begin position="241"/>
        <end position="268"/>
    </location>
</feature>
<evidence type="ECO:0000256" key="9">
    <source>
        <dbReference type="ARBA" id="ARBA00023242"/>
    </source>
</evidence>
<evidence type="ECO:0000259" key="12">
    <source>
        <dbReference type="PROSITE" id="PS50157"/>
    </source>
</evidence>
<evidence type="ECO:0000256" key="4">
    <source>
        <dbReference type="ARBA" id="ARBA00022737"/>
    </source>
</evidence>
<keyword evidence="3" id="KW-0479">Metal-binding</keyword>
<reference evidence="13" key="3">
    <citation type="submission" date="2025-09" db="UniProtKB">
        <authorList>
            <consortium name="Ensembl"/>
        </authorList>
    </citation>
    <scope>IDENTIFICATION</scope>
</reference>
<dbReference type="PANTHER" id="PTHR24394:SF48">
    <property type="entry name" value="ZINC FINGER PROTEIN 771"/>
    <property type="match status" value="1"/>
</dbReference>
<evidence type="ECO:0000256" key="2">
    <source>
        <dbReference type="ARBA" id="ARBA00006991"/>
    </source>
</evidence>
<keyword evidence="5 10" id="KW-0863">Zinc-finger</keyword>
<dbReference type="GeneTree" id="ENSGT01150000286934"/>
<comment type="similarity">
    <text evidence="2">Belongs to the krueppel C2H2-type zinc-finger protein family.</text>
</comment>
<dbReference type="FunFam" id="3.30.160.60:FF:000358">
    <property type="entry name" value="zinc finger protein 24"/>
    <property type="match status" value="1"/>
</dbReference>
<feature type="domain" description="C2H2-type" evidence="12">
    <location>
        <begin position="130"/>
        <end position="157"/>
    </location>
</feature>
<keyword evidence="8" id="KW-0804">Transcription</keyword>
<evidence type="ECO:0000256" key="7">
    <source>
        <dbReference type="ARBA" id="ARBA00023015"/>
    </source>
</evidence>
<organism evidence="13 14">
    <name type="scientific">Denticeps clupeoides</name>
    <name type="common">denticle herring</name>
    <dbReference type="NCBI Taxonomy" id="299321"/>
    <lineage>
        <taxon>Eukaryota</taxon>
        <taxon>Metazoa</taxon>
        <taxon>Chordata</taxon>
        <taxon>Craniata</taxon>
        <taxon>Vertebrata</taxon>
        <taxon>Euteleostomi</taxon>
        <taxon>Actinopterygii</taxon>
        <taxon>Neopterygii</taxon>
        <taxon>Teleostei</taxon>
        <taxon>Clupei</taxon>
        <taxon>Clupeiformes</taxon>
        <taxon>Denticipitoidei</taxon>
        <taxon>Denticipitidae</taxon>
        <taxon>Denticeps</taxon>
    </lineage>
</organism>
<dbReference type="SUPFAM" id="SSF57667">
    <property type="entry name" value="beta-beta-alpha zinc fingers"/>
    <property type="match status" value="4"/>
</dbReference>
<dbReference type="GO" id="GO:0000981">
    <property type="term" value="F:DNA-binding transcription factor activity, RNA polymerase II-specific"/>
    <property type="evidence" value="ECO:0007669"/>
    <property type="project" value="TreeGrafter"/>
</dbReference>
<feature type="domain" description="C2H2-type" evidence="12">
    <location>
        <begin position="100"/>
        <end position="129"/>
    </location>
</feature>
<keyword evidence="7" id="KW-0805">Transcription regulation</keyword>
<dbReference type="InterPro" id="IPR013087">
    <property type="entry name" value="Znf_C2H2_type"/>
</dbReference>
<evidence type="ECO:0000313" key="14">
    <source>
        <dbReference type="Proteomes" id="UP000694580"/>
    </source>
</evidence>
<feature type="compositionally biased region" description="Basic and acidic residues" evidence="11">
    <location>
        <begin position="58"/>
        <end position="69"/>
    </location>
</feature>
<reference evidence="13" key="2">
    <citation type="submission" date="2025-08" db="UniProtKB">
        <authorList>
            <consortium name="Ensembl"/>
        </authorList>
    </citation>
    <scope>IDENTIFICATION</scope>
</reference>
<dbReference type="FunFam" id="3.30.160.60:FF:001158">
    <property type="entry name" value="zinc finger protein 22"/>
    <property type="match status" value="1"/>
</dbReference>